<gene>
    <name evidence="9" type="ORF">BU23DRAFT_260190</name>
</gene>
<evidence type="ECO:0000313" key="10">
    <source>
        <dbReference type="Proteomes" id="UP000800036"/>
    </source>
</evidence>
<reference evidence="9" key="1">
    <citation type="journal article" date="2020" name="Stud. Mycol.">
        <title>101 Dothideomycetes genomes: a test case for predicting lifestyles and emergence of pathogens.</title>
        <authorList>
            <person name="Haridas S."/>
            <person name="Albert R."/>
            <person name="Binder M."/>
            <person name="Bloem J."/>
            <person name="Labutti K."/>
            <person name="Salamov A."/>
            <person name="Andreopoulos B."/>
            <person name="Baker S."/>
            <person name="Barry K."/>
            <person name="Bills G."/>
            <person name="Bluhm B."/>
            <person name="Cannon C."/>
            <person name="Castanera R."/>
            <person name="Culley D."/>
            <person name="Daum C."/>
            <person name="Ezra D."/>
            <person name="Gonzalez J."/>
            <person name="Henrissat B."/>
            <person name="Kuo A."/>
            <person name="Liang C."/>
            <person name="Lipzen A."/>
            <person name="Lutzoni F."/>
            <person name="Magnuson J."/>
            <person name="Mondo S."/>
            <person name="Nolan M."/>
            <person name="Ohm R."/>
            <person name="Pangilinan J."/>
            <person name="Park H.-J."/>
            <person name="Ramirez L."/>
            <person name="Alfaro M."/>
            <person name="Sun H."/>
            <person name="Tritt A."/>
            <person name="Yoshinaga Y."/>
            <person name="Zwiers L.-H."/>
            <person name="Turgeon B."/>
            <person name="Goodwin S."/>
            <person name="Spatafora J."/>
            <person name="Crous P."/>
            <person name="Grigoriev I."/>
        </authorList>
    </citation>
    <scope>NUCLEOTIDE SEQUENCE</scope>
    <source>
        <strain evidence="9">CBS 107.79</strain>
    </source>
</reference>
<proteinExistence type="inferred from homology"/>
<dbReference type="EMBL" id="ML976718">
    <property type="protein sequence ID" value="KAF1968641.1"/>
    <property type="molecule type" value="Genomic_DNA"/>
</dbReference>
<dbReference type="PROSITE" id="PS00108">
    <property type="entry name" value="PROTEIN_KINASE_ST"/>
    <property type="match status" value="1"/>
</dbReference>
<organism evidence="9 10">
    <name type="scientific">Bimuria novae-zelandiae CBS 107.79</name>
    <dbReference type="NCBI Taxonomy" id="1447943"/>
    <lineage>
        <taxon>Eukaryota</taxon>
        <taxon>Fungi</taxon>
        <taxon>Dikarya</taxon>
        <taxon>Ascomycota</taxon>
        <taxon>Pezizomycotina</taxon>
        <taxon>Dothideomycetes</taxon>
        <taxon>Pleosporomycetidae</taxon>
        <taxon>Pleosporales</taxon>
        <taxon>Massarineae</taxon>
        <taxon>Didymosphaeriaceae</taxon>
        <taxon>Bimuria</taxon>
    </lineage>
</organism>
<evidence type="ECO:0000259" key="8">
    <source>
        <dbReference type="PROSITE" id="PS50011"/>
    </source>
</evidence>
<dbReference type="PROSITE" id="PS50011">
    <property type="entry name" value="PROTEIN_KINASE_DOM"/>
    <property type="match status" value="1"/>
</dbReference>
<accession>A0A6A5UUI3</accession>
<name>A0A6A5UUI3_9PLEO</name>
<keyword evidence="1" id="KW-0808">Transferase</keyword>
<feature type="compositionally biased region" description="Polar residues" evidence="7">
    <location>
        <begin position="55"/>
        <end position="68"/>
    </location>
</feature>
<dbReference type="PANTHER" id="PTHR11042:SF187">
    <property type="entry name" value="EUKARYOTIC TRANSLATION INITIATION FACTOR 2-ALPHA KINASE 2"/>
    <property type="match status" value="1"/>
</dbReference>
<comment type="similarity">
    <text evidence="5">Belongs to the protein kinase superfamily. Ser/Thr protein kinase family. GCN2 subfamily.</text>
</comment>
<dbReference type="InterPro" id="IPR017441">
    <property type="entry name" value="Protein_kinase_ATP_BS"/>
</dbReference>
<dbReference type="PROSITE" id="PS00107">
    <property type="entry name" value="PROTEIN_KINASE_ATP"/>
    <property type="match status" value="1"/>
</dbReference>
<evidence type="ECO:0000256" key="1">
    <source>
        <dbReference type="ARBA" id="ARBA00022679"/>
    </source>
</evidence>
<feature type="binding site" evidence="6">
    <location>
        <position position="250"/>
    </location>
    <ligand>
        <name>ATP</name>
        <dbReference type="ChEBI" id="CHEBI:30616"/>
    </ligand>
</feature>
<dbReference type="InterPro" id="IPR000719">
    <property type="entry name" value="Prot_kinase_dom"/>
</dbReference>
<keyword evidence="4 6" id="KW-0067">ATP-binding</keyword>
<dbReference type="SUPFAM" id="SSF56112">
    <property type="entry name" value="Protein kinase-like (PK-like)"/>
    <property type="match status" value="1"/>
</dbReference>
<dbReference type="GO" id="GO:0005524">
    <property type="term" value="F:ATP binding"/>
    <property type="evidence" value="ECO:0007669"/>
    <property type="project" value="UniProtKB-UniRule"/>
</dbReference>
<evidence type="ECO:0000256" key="5">
    <source>
        <dbReference type="ARBA" id="ARBA00037982"/>
    </source>
</evidence>
<dbReference type="InterPro" id="IPR050339">
    <property type="entry name" value="CC_SR_Kinase"/>
</dbReference>
<keyword evidence="10" id="KW-1185">Reference proteome</keyword>
<dbReference type="Gene3D" id="3.30.200.20">
    <property type="entry name" value="Phosphorylase Kinase, domain 1"/>
    <property type="match status" value="1"/>
</dbReference>
<dbReference type="GO" id="GO:0005737">
    <property type="term" value="C:cytoplasm"/>
    <property type="evidence" value="ECO:0007669"/>
    <property type="project" value="TreeGrafter"/>
</dbReference>
<dbReference type="Pfam" id="PF00069">
    <property type="entry name" value="Pkinase"/>
    <property type="match status" value="2"/>
</dbReference>
<feature type="domain" description="Protein kinase" evidence="8">
    <location>
        <begin position="220"/>
        <end position="662"/>
    </location>
</feature>
<dbReference type="InterPro" id="IPR008271">
    <property type="entry name" value="Ser/Thr_kinase_AS"/>
</dbReference>
<dbReference type="InterPro" id="IPR011009">
    <property type="entry name" value="Kinase-like_dom_sf"/>
</dbReference>
<keyword evidence="3 9" id="KW-0418">Kinase</keyword>
<dbReference type="GO" id="GO:0005634">
    <property type="term" value="C:nucleus"/>
    <property type="evidence" value="ECO:0007669"/>
    <property type="project" value="TreeGrafter"/>
</dbReference>
<evidence type="ECO:0000256" key="3">
    <source>
        <dbReference type="ARBA" id="ARBA00022777"/>
    </source>
</evidence>
<evidence type="ECO:0000256" key="2">
    <source>
        <dbReference type="ARBA" id="ARBA00022741"/>
    </source>
</evidence>
<keyword evidence="2 6" id="KW-0547">Nucleotide-binding</keyword>
<dbReference type="GO" id="GO:0004694">
    <property type="term" value="F:eukaryotic translation initiation factor 2alpha kinase activity"/>
    <property type="evidence" value="ECO:0007669"/>
    <property type="project" value="TreeGrafter"/>
</dbReference>
<dbReference type="Proteomes" id="UP000800036">
    <property type="component" value="Unassembled WGS sequence"/>
</dbReference>
<sequence length="667" mass="72841">MSMFRRPGDSSSSEDEASSIREETSIGAEADPVSRIHTLDSSTSAPLSLQPGGATASNRPGISRSNTGSNVRDLLLHSLLEEKALNQAAEHLGRSKTDADVIALAQQTYEGLAQQFATQLDVSYARDEMRGQRDAAKEGINRATRLQMAGITAAATAIGTSAAAGVSGALVARPSFVGIPVENPSAFSRDMEALNEYYHLLPSSVQGYTAMHNDRYAREYEEIGIVGKGGYGKVYKVKHKLDNAFYAIKKVTISPSKLQKIRERGDQELHSILEEVRSLARFDHSNIVRYYAAWMEFSTERADVADLPTTAPVTRPDRLLEHPSDPTFSESAAEPLYDSFGSMGIDDPFERGALESAGITFEDSDTGVGAEDAAERGPIEMKKRGRTRRTSQATIATISSTKSRLSAVQDADEDEIETVHRDQEPTLEETESMVTDSEAPNQLIPAHTAGPILTLNIQMSFCENDLATFLAEHQRAPNHCFHPCISLELLDRIIGGVEYLHESEVVHRDLKPANIFLSFSTNRVPPPGSVDLSSCASCPKRDCLHVTPRIGDFGLVAKLSAIAAHPVGTELYRPKSVGKVDEKLDVFALGVVGFELLERFGTKSERADVLAKLRSGHIEEEFAKGCGDMRDMVKRMVSGMVAQDSEARWTCEEVRREIAKIVSGLRV</sequence>
<dbReference type="OrthoDB" id="1405469at2759"/>
<dbReference type="Gene3D" id="1.10.510.10">
    <property type="entry name" value="Transferase(Phosphotransferase) domain 1"/>
    <property type="match status" value="1"/>
</dbReference>
<dbReference type="SMART" id="SM00220">
    <property type="entry name" value="S_TKc"/>
    <property type="match status" value="1"/>
</dbReference>
<evidence type="ECO:0000256" key="6">
    <source>
        <dbReference type="PROSITE-ProRule" id="PRU10141"/>
    </source>
</evidence>
<protein>
    <submittedName>
        <fullName evidence="9">Kinase-like protein</fullName>
    </submittedName>
</protein>
<evidence type="ECO:0000256" key="4">
    <source>
        <dbReference type="ARBA" id="ARBA00022840"/>
    </source>
</evidence>
<dbReference type="PANTHER" id="PTHR11042">
    <property type="entry name" value="EUKARYOTIC TRANSLATION INITIATION FACTOR 2-ALPHA KINASE EIF2-ALPHA KINASE -RELATED"/>
    <property type="match status" value="1"/>
</dbReference>
<dbReference type="AlphaFoldDB" id="A0A6A5UUI3"/>
<feature type="region of interest" description="Disordered" evidence="7">
    <location>
        <begin position="1"/>
        <end position="68"/>
    </location>
</feature>
<evidence type="ECO:0000256" key="7">
    <source>
        <dbReference type="SAM" id="MobiDB-lite"/>
    </source>
</evidence>
<evidence type="ECO:0000313" key="9">
    <source>
        <dbReference type="EMBL" id="KAF1968641.1"/>
    </source>
</evidence>